<dbReference type="InterPro" id="IPR036291">
    <property type="entry name" value="NAD(P)-bd_dom_sf"/>
</dbReference>
<comment type="caution">
    <text evidence="4">The sequence shown here is derived from an EMBL/GenBank/DDBJ whole genome shotgun (WGS) entry which is preliminary data.</text>
</comment>
<dbReference type="STRING" id="1182542.W9ZD74"/>
<dbReference type="PANTHER" id="PTHR44229">
    <property type="entry name" value="15-HYDROXYPROSTAGLANDIN DEHYDROGENASE [NAD(+)]"/>
    <property type="match status" value="1"/>
</dbReference>
<dbReference type="PANTHER" id="PTHR44229:SF4">
    <property type="entry name" value="15-HYDROXYPROSTAGLANDIN DEHYDROGENASE [NAD(+)]"/>
    <property type="match status" value="1"/>
</dbReference>
<dbReference type="SUPFAM" id="SSF51735">
    <property type="entry name" value="NAD(P)-binding Rossmann-fold domains"/>
    <property type="match status" value="1"/>
</dbReference>
<evidence type="ECO:0000256" key="3">
    <source>
        <dbReference type="ARBA" id="ARBA00023002"/>
    </source>
</evidence>
<gene>
    <name evidence="4" type="ORF">A1O3_01015</name>
</gene>
<dbReference type="PROSITE" id="PS00061">
    <property type="entry name" value="ADH_SHORT"/>
    <property type="match status" value="1"/>
</dbReference>
<dbReference type="Proteomes" id="UP000019478">
    <property type="component" value="Unassembled WGS sequence"/>
</dbReference>
<name>W9ZD74_9EURO</name>
<sequence length="283" mass="30819">MSETGSYAFVTGGASGIGRALTVALVTEGAQVFIVDRDIEGARALAAELNTTRQAVWTAQVDVTDWDQQVAAFEAAVKQFGRIDYVYPIAGLSERRAFPNRGKNSQGFEKPDLLTLDVNLTAVLYTVSLALQQFRRQDLNRFGFRGKIGCVSSICGLYAPETLPIYAATKHGIVGFVRGFGKHLAREQITLNAVCPSVVRTTMTSTSGFSEKLDRLGLLTPMSSVIDAYKSMLGNSQVSGECFEAGPHGYKIKSAAEYSDEDMKRTMAIISENRQPLHETVKD</sequence>
<keyword evidence="5" id="KW-1185">Reference proteome</keyword>
<keyword evidence="3" id="KW-0560">Oxidoreductase</keyword>
<dbReference type="HOGENOM" id="CLU_010194_13_0_1"/>
<evidence type="ECO:0000313" key="5">
    <source>
        <dbReference type="Proteomes" id="UP000019478"/>
    </source>
</evidence>
<dbReference type="GeneID" id="19165154"/>
<reference evidence="4 5" key="1">
    <citation type="submission" date="2013-03" db="EMBL/GenBank/DDBJ databases">
        <title>The Genome Sequence of Capronia epimyces CBS 606.96.</title>
        <authorList>
            <consortium name="The Broad Institute Genomics Platform"/>
            <person name="Cuomo C."/>
            <person name="de Hoog S."/>
            <person name="Gorbushina A."/>
            <person name="Walker B."/>
            <person name="Young S.K."/>
            <person name="Zeng Q."/>
            <person name="Gargeya S."/>
            <person name="Fitzgerald M."/>
            <person name="Haas B."/>
            <person name="Abouelleil A."/>
            <person name="Allen A.W."/>
            <person name="Alvarado L."/>
            <person name="Arachchi H.M."/>
            <person name="Berlin A.M."/>
            <person name="Chapman S.B."/>
            <person name="Gainer-Dewar J."/>
            <person name="Goldberg J."/>
            <person name="Griggs A."/>
            <person name="Gujja S."/>
            <person name="Hansen M."/>
            <person name="Howarth C."/>
            <person name="Imamovic A."/>
            <person name="Ireland A."/>
            <person name="Larimer J."/>
            <person name="McCowan C."/>
            <person name="Murphy C."/>
            <person name="Pearson M."/>
            <person name="Poon T.W."/>
            <person name="Priest M."/>
            <person name="Roberts A."/>
            <person name="Saif S."/>
            <person name="Shea T."/>
            <person name="Sisk P."/>
            <person name="Sykes S."/>
            <person name="Wortman J."/>
            <person name="Nusbaum C."/>
            <person name="Birren B."/>
        </authorList>
    </citation>
    <scope>NUCLEOTIDE SEQUENCE [LARGE SCALE GENOMIC DNA]</scope>
    <source>
        <strain evidence="4 5">CBS 606.96</strain>
    </source>
</reference>
<proteinExistence type="inferred from homology"/>
<dbReference type="InterPro" id="IPR002347">
    <property type="entry name" value="SDR_fam"/>
</dbReference>
<comment type="similarity">
    <text evidence="1">Belongs to the short-chain dehydrogenases/reductases (SDR) family.</text>
</comment>
<dbReference type="Pfam" id="PF00106">
    <property type="entry name" value="adh_short"/>
    <property type="match status" value="1"/>
</dbReference>
<evidence type="ECO:0000313" key="4">
    <source>
        <dbReference type="EMBL" id="EXJ92464.1"/>
    </source>
</evidence>
<evidence type="ECO:0008006" key="6">
    <source>
        <dbReference type="Google" id="ProtNLM"/>
    </source>
</evidence>
<dbReference type="GO" id="GO:0005737">
    <property type="term" value="C:cytoplasm"/>
    <property type="evidence" value="ECO:0007669"/>
    <property type="project" value="TreeGrafter"/>
</dbReference>
<dbReference type="RefSeq" id="XP_007729354.1">
    <property type="nucleotide sequence ID" value="XM_007731164.1"/>
</dbReference>
<dbReference type="OrthoDB" id="5371740at2759"/>
<organism evidence="4 5">
    <name type="scientific">Capronia epimyces CBS 606.96</name>
    <dbReference type="NCBI Taxonomy" id="1182542"/>
    <lineage>
        <taxon>Eukaryota</taxon>
        <taxon>Fungi</taxon>
        <taxon>Dikarya</taxon>
        <taxon>Ascomycota</taxon>
        <taxon>Pezizomycotina</taxon>
        <taxon>Eurotiomycetes</taxon>
        <taxon>Chaetothyriomycetidae</taxon>
        <taxon>Chaetothyriales</taxon>
        <taxon>Herpotrichiellaceae</taxon>
        <taxon>Capronia</taxon>
    </lineage>
</organism>
<keyword evidence="2" id="KW-0521">NADP</keyword>
<dbReference type="EMBL" id="AMGY01000001">
    <property type="protein sequence ID" value="EXJ92464.1"/>
    <property type="molecule type" value="Genomic_DNA"/>
</dbReference>
<dbReference type="PRINTS" id="PR00081">
    <property type="entry name" value="GDHRDH"/>
</dbReference>
<dbReference type="InterPro" id="IPR020904">
    <property type="entry name" value="Sc_DH/Rdtase_CS"/>
</dbReference>
<dbReference type="Gene3D" id="3.40.50.720">
    <property type="entry name" value="NAD(P)-binding Rossmann-like Domain"/>
    <property type="match status" value="1"/>
</dbReference>
<dbReference type="eggNOG" id="KOG4169">
    <property type="taxonomic scope" value="Eukaryota"/>
</dbReference>
<protein>
    <recommendedName>
        <fullName evidence="6">3-oxoacyl-[acyl-carrier protein] reductase</fullName>
    </recommendedName>
</protein>
<accession>W9ZD74</accession>
<evidence type="ECO:0000256" key="1">
    <source>
        <dbReference type="ARBA" id="ARBA00006484"/>
    </source>
</evidence>
<evidence type="ECO:0000256" key="2">
    <source>
        <dbReference type="ARBA" id="ARBA00022857"/>
    </source>
</evidence>
<dbReference type="GO" id="GO:0016616">
    <property type="term" value="F:oxidoreductase activity, acting on the CH-OH group of donors, NAD or NADP as acceptor"/>
    <property type="evidence" value="ECO:0007669"/>
    <property type="project" value="TreeGrafter"/>
</dbReference>
<dbReference type="AlphaFoldDB" id="W9ZD74"/>